<dbReference type="Pfam" id="PF02742">
    <property type="entry name" value="Fe_dep_repr_C"/>
    <property type="match status" value="1"/>
</dbReference>
<comment type="subunit">
    <text evidence="3">Homodimer.</text>
</comment>
<accession>A0A2M9CWJ6</accession>
<dbReference type="PANTHER" id="PTHR33238">
    <property type="entry name" value="IRON (METAL) DEPENDENT REPRESSOR, DTXR FAMILY"/>
    <property type="match status" value="1"/>
</dbReference>
<dbReference type="AlphaFoldDB" id="A0A2M9CWJ6"/>
<protein>
    <recommendedName>
        <fullName evidence="4">Transcriptional regulator MntR</fullName>
    </recommendedName>
    <alternativeName>
        <fullName evidence="13">Manganese transport regulator</fullName>
    </alternativeName>
</protein>
<dbReference type="GO" id="GO:0005737">
    <property type="term" value="C:cytoplasm"/>
    <property type="evidence" value="ECO:0007669"/>
    <property type="project" value="UniProtKB-SubCell"/>
</dbReference>
<feature type="domain" description="HTH dtxR-type" evidence="14">
    <location>
        <begin position="1"/>
        <end position="64"/>
    </location>
</feature>
<evidence type="ECO:0000256" key="1">
    <source>
        <dbReference type="ARBA" id="ARBA00004496"/>
    </source>
</evidence>
<dbReference type="PANTHER" id="PTHR33238:SF11">
    <property type="entry name" value="TRANSCRIPTIONAL REGULATOR MNTR"/>
    <property type="match status" value="1"/>
</dbReference>
<dbReference type="PROSITE" id="PS50944">
    <property type="entry name" value="HTH_DTXR"/>
    <property type="match status" value="1"/>
</dbReference>
<dbReference type="SMART" id="SM00899">
    <property type="entry name" value="FeoA"/>
    <property type="match status" value="1"/>
</dbReference>
<evidence type="ECO:0000313" key="16">
    <source>
        <dbReference type="Proteomes" id="UP000230000"/>
    </source>
</evidence>
<evidence type="ECO:0000256" key="10">
    <source>
        <dbReference type="ARBA" id="ARBA00023163"/>
    </source>
</evidence>
<dbReference type="InterPro" id="IPR022687">
    <property type="entry name" value="HTH_DTXR"/>
</dbReference>
<dbReference type="InterPro" id="IPR050536">
    <property type="entry name" value="DtxR_MntR_Metal-Reg"/>
</dbReference>
<dbReference type="InterPro" id="IPR036421">
    <property type="entry name" value="Fe_dep_repressor_sf"/>
</dbReference>
<evidence type="ECO:0000256" key="12">
    <source>
        <dbReference type="ARBA" id="ARBA00025185"/>
    </source>
</evidence>
<keyword evidence="9" id="KW-0010">Activator</keyword>
<proteinExistence type="inferred from homology"/>
<dbReference type="RefSeq" id="WP_100314760.1">
    <property type="nucleotide sequence ID" value="NZ_PGFG01000001.1"/>
</dbReference>
<dbReference type="Gene3D" id="1.10.60.10">
    <property type="entry name" value="Iron dependent repressor, metal binding and dimerisation domain"/>
    <property type="match status" value="1"/>
</dbReference>
<dbReference type="InterPro" id="IPR038157">
    <property type="entry name" value="FeoA_core_dom"/>
</dbReference>
<evidence type="ECO:0000256" key="3">
    <source>
        <dbReference type="ARBA" id="ARBA00011738"/>
    </source>
</evidence>
<dbReference type="OrthoDB" id="9791355at2"/>
<evidence type="ECO:0000256" key="2">
    <source>
        <dbReference type="ARBA" id="ARBA00007871"/>
    </source>
</evidence>
<comment type="subcellular location">
    <subcellularLocation>
        <location evidence="1">Cytoplasm</location>
    </subcellularLocation>
</comment>
<dbReference type="InterPro" id="IPR036388">
    <property type="entry name" value="WH-like_DNA-bd_sf"/>
</dbReference>
<evidence type="ECO:0000256" key="5">
    <source>
        <dbReference type="ARBA" id="ARBA00022490"/>
    </source>
</evidence>
<evidence type="ECO:0000256" key="13">
    <source>
        <dbReference type="ARBA" id="ARBA00032593"/>
    </source>
</evidence>
<comment type="similarity">
    <text evidence="2">Belongs to the DtxR/MntR family.</text>
</comment>
<dbReference type="GO" id="GO:0046983">
    <property type="term" value="F:protein dimerization activity"/>
    <property type="evidence" value="ECO:0007669"/>
    <property type="project" value="InterPro"/>
</dbReference>
<dbReference type="Pfam" id="PF01325">
    <property type="entry name" value="Fe_dep_repress"/>
    <property type="match status" value="1"/>
</dbReference>
<dbReference type="InterPro" id="IPR036390">
    <property type="entry name" value="WH_DNA-bd_sf"/>
</dbReference>
<keyword evidence="16" id="KW-1185">Reference proteome</keyword>
<sequence length="222" mass="25031">MTLTVAEENYIKAIYKLENQHAKATTNGLAALLQTSPAAVTDMANRLQKKKLISYEKYYGLKLTPSGKKHAMHIIRRHRLWECFLVEKLGFGWDEVHHLAEELEHIRDERLIERLAHFLQYPSFDPHGDPIPDAAGSIKAAPHIPLSHAPVQQPLKVAGVADQSAALLRFLQQKGIALGTKLRVLQIHEYDGSVEIKLLKQSPFTLSQQVANNIYVQTYGKN</sequence>
<keyword evidence="7" id="KW-0805">Transcription regulation</keyword>
<evidence type="ECO:0000256" key="8">
    <source>
        <dbReference type="ARBA" id="ARBA00023125"/>
    </source>
</evidence>
<dbReference type="SMART" id="SM00529">
    <property type="entry name" value="HTH_DTXR"/>
    <property type="match status" value="1"/>
</dbReference>
<keyword evidence="8" id="KW-0238">DNA-binding</keyword>
<dbReference type="InterPro" id="IPR022689">
    <property type="entry name" value="Iron_dep_repressor"/>
</dbReference>
<comment type="function">
    <text evidence="12">In the presence of manganese, represses expression of mntH and mntS. Up-regulates expression of mntP.</text>
</comment>
<evidence type="ECO:0000256" key="6">
    <source>
        <dbReference type="ARBA" id="ARBA00022491"/>
    </source>
</evidence>
<dbReference type="InterPro" id="IPR007167">
    <property type="entry name" value="Fe-transptr_FeoA-like"/>
</dbReference>
<name>A0A2M9CWJ6_9BACT</name>
<keyword evidence="10" id="KW-0804">Transcription</keyword>
<keyword evidence="5" id="KW-0963">Cytoplasm</keyword>
<keyword evidence="11" id="KW-0464">Manganese</keyword>
<evidence type="ECO:0000259" key="14">
    <source>
        <dbReference type="PROSITE" id="PS50944"/>
    </source>
</evidence>
<dbReference type="SUPFAM" id="SSF46785">
    <property type="entry name" value="Winged helix' DNA-binding domain"/>
    <property type="match status" value="1"/>
</dbReference>
<dbReference type="Proteomes" id="UP000230000">
    <property type="component" value="Unassembled WGS sequence"/>
</dbReference>
<gene>
    <name evidence="15" type="ORF">BXY57_1856</name>
</gene>
<dbReference type="GO" id="GO:0003677">
    <property type="term" value="F:DNA binding"/>
    <property type="evidence" value="ECO:0007669"/>
    <property type="project" value="UniProtKB-KW"/>
</dbReference>
<evidence type="ECO:0000256" key="7">
    <source>
        <dbReference type="ARBA" id="ARBA00023015"/>
    </source>
</evidence>
<dbReference type="Gene3D" id="2.30.30.90">
    <property type="match status" value="1"/>
</dbReference>
<reference evidence="15 16" key="1">
    <citation type="submission" date="2017-11" db="EMBL/GenBank/DDBJ databases">
        <title>Genomic Encyclopedia of Archaeal and Bacterial Type Strains, Phase II (KMG-II): From Individual Species to Whole Genera.</title>
        <authorList>
            <person name="Goeker M."/>
        </authorList>
    </citation>
    <scope>NUCLEOTIDE SEQUENCE [LARGE SCALE GENOMIC DNA]</scope>
    <source>
        <strain evidence="15 16">DSM 27268</strain>
    </source>
</reference>
<comment type="caution">
    <text evidence="15">The sequence shown here is derived from an EMBL/GenBank/DDBJ whole genome shotgun (WGS) entry which is preliminary data.</text>
</comment>
<evidence type="ECO:0000256" key="4">
    <source>
        <dbReference type="ARBA" id="ARBA00022386"/>
    </source>
</evidence>
<dbReference type="EMBL" id="PGFG01000001">
    <property type="protein sequence ID" value="PJJ76247.1"/>
    <property type="molecule type" value="Genomic_DNA"/>
</dbReference>
<evidence type="ECO:0000256" key="11">
    <source>
        <dbReference type="ARBA" id="ARBA00023211"/>
    </source>
</evidence>
<dbReference type="Pfam" id="PF04023">
    <property type="entry name" value="FeoA"/>
    <property type="match status" value="1"/>
</dbReference>
<dbReference type="SUPFAM" id="SSF47979">
    <property type="entry name" value="Iron-dependent repressor protein, dimerization domain"/>
    <property type="match status" value="1"/>
</dbReference>
<organism evidence="15 16">
    <name type="scientific">Thermoflavifilum aggregans</name>
    <dbReference type="NCBI Taxonomy" id="454188"/>
    <lineage>
        <taxon>Bacteria</taxon>
        <taxon>Pseudomonadati</taxon>
        <taxon>Bacteroidota</taxon>
        <taxon>Chitinophagia</taxon>
        <taxon>Chitinophagales</taxon>
        <taxon>Chitinophagaceae</taxon>
        <taxon>Thermoflavifilum</taxon>
    </lineage>
</organism>
<dbReference type="GO" id="GO:0046914">
    <property type="term" value="F:transition metal ion binding"/>
    <property type="evidence" value="ECO:0007669"/>
    <property type="project" value="InterPro"/>
</dbReference>
<keyword evidence="6" id="KW-0678">Repressor</keyword>
<dbReference type="InterPro" id="IPR001367">
    <property type="entry name" value="Fe_dep_repressor"/>
</dbReference>
<evidence type="ECO:0000313" key="15">
    <source>
        <dbReference type="EMBL" id="PJJ76247.1"/>
    </source>
</evidence>
<dbReference type="Gene3D" id="1.10.10.10">
    <property type="entry name" value="Winged helix-like DNA-binding domain superfamily/Winged helix DNA-binding domain"/>
    <property type="match status" value="1"/>
</dbReference>
<dbReference type="GO" id="GO:0003700">
    <property type="term" value="F:DNA-binding transcription factor activity"/>
    <property type="evidence" value="ECO:0007669"/>
    <property type="project" value="InterPro"/>
</dbReference>
<evidence type="ECO:0000256" key="9">
    <source>
        <dbReference type="ARBA" id="ARBA00023159"/>
    </source>
</evidence>